<dbReference type="PANTHER" id="PTHR33560:SF1">
    <property type="entry name" value="PROTEIN FAM227A"/>
    <property type="match status" value="1"/>
</dbReference>
<sequence length="184" mass="22149">MTHLQYSIRSYSHVSKNLLKKWKHYLLVEGSQQIMICWFWYIFLQQWRPDQTDNMNHLVRHASTLYVKLFLRYKGDDKDEFFQELPEFYSQAIYTAYRECFPLSHKHFDASFQIKLCDSMHRLMSDSQQASLLITLPARHGLMTCFPPRSWRGKKSWKTTHLNTAFGKKARHVGYHMADMKKYI</sequence>
<evidence type="ECO:0000313" key="3">
    <source>
        <dbReference type="Proteomes" id="UP000077115"/>
    </source>
</evidence>
<dbReference type="Pfam" id="PF14922">
    <property type="entry name" value="FWWh"/>
    <property type="match status" value="1"/>
</dbReference>
<organism evidence="2 3">
    <name type="scientific">Batrachochytrium dendrobatidis (strain JEL423)</name>
    <dbReference type="NCBI Taxonomy" id="403673"/>
    <lineage>
        <taxon>Eukaryota</taxon>
        <taxon>Fungi</taxon>
        <taxon>Fungi incertae sedis</taxon>
        <taxon>Chytridiomycota</taxon>
        <taxon>Chytridiomycota incertae sedis</taxon>
        <taxon>Chytridiomycetes</taxon>
        <taxon>Rhizophydiales</taxon>
        <taxon>Rhizophydiales incertae sedis</taxon>
        <taxon>Batrachochytrium</taxon>
    </lineage>
</organism>
<evidence type="ECO:0000313" key="2">
    <source>
        <dbReference type="EMBL" id="OAJ39214.1"/>
    </source>
</evidence>
<dbReference type="AlphaFoldDB" id="A0A177WHQ3"/>
<evidence type="ECO:0000256" key="1">
    <source>
        <dbReference type="ARBA" id="ARBA00008666"/>
    </source>
</evidence>
<name>A0A177WHQ3_BATDL</name>
<dbReference type="VEuPathDB" id="FungiDB:BDEG_23078"/>
<reference evidence="2 3" key="1">
    <citation type="submission" date="2006-10" db="EMBL/GenBank/DDBJ databases">
        <title>The Genome Sequence of Batrachochytrium dendrobatidis JEL423.</title>
        <authorList>
            <consortium name="The Broad Institute Genome Sequencing Platform"/>
            <person name="Birren B."/>
            <person name="Lander E."/>
            <person name="Galagan J."/>
            <person name="Cuomo C."/>
            <person name="Devon K."/>
            <person name="Jaffe D."/>
            <person name="Butler J."/>
            <person name="Alvarez P."/>
            <person name="Gnerre S."/>
            <person name="Grabherr M."/>
            <person name="Kleber M."/>
            <person name="Mauceli E."/>
            <person name="Brockman W."/>
            <person name="Young S."/>
            <person name="LaButti K."/>
            <person name="Sykes S."/>
            <person name="DeCaprio D."/>
            <person name="Crawford M."/>
            <person name="Koehrsen M."/>
            <person name="Engels R."/>
            <person name="Montgomery P."/>
            <person name="Pearson M."/>
            <person name="Howarth C."/>
            <person name="Larson L."/>
            <person name="White J."/>
            <person name="O'Leary S."/>
            <person name="Kodira C."/>
            <person name="Zeng Q."/>
            <person name="Yandava C."/>
            <person name="Alvarado L."/>
            <person name="Longcore J."/>
            <person name="James T."/>
        </authorList>
    </citation>
    <scope>NUCLEOTIDE SEQUENCE [LARGE SCALE GENOMIC DNA]</scope>
    <source>
        <strain evidence="2 3">JEL423</strain>
    </source>
</reference>
<dbReference type="Proteomes" id="UP000077115">
    <property type="component" value="Unassembled WGS sequence"/>
</dbReference>
<comment type="similarity">
    <text evidence="1">Belongs to the FAM227 family.</text>
</comment>
<reference evidence="2 3" key="2">
    <citation type="submission" date="2016-05" db="EMBL/GenBank/DDBJ databases">
        <title>Lineage-specific infection strategies underlie the spectrum of fungal disease in amphibians.</title>
        <authorList>
            <person name="Cuomo C.A."/>
            <person name="Farrer R.A."/>
            <person name="James T."/>
            <person name="Longcore J."/>
            <person name="Birren B."/>
        </authorList>
    </citation>
    <scope>NUCLEOTIDE SEQUENCE [LARGE SCALE GENOMIC DNA]</scope>
    <source>
        <strain evidence="2 3">JEL423</strain>
    </source>
</reference>
<gene>
    <name evidence="2" type="ORF">BDEG_23078</name>
</gene>
<dbReference type="EMBL" id="DS022302">
    <property type="protein sequence ID" value="OAJ39214.1"/>
    <property type="molecule type" value="Genomic_DNA"/>
</dbReference>
<dbReference type="PANTHER" id="PTHR33560">
    <property type="entry name" value="PROTEIN FAM227B"/>
    <property type="match status" value="1"/>
</dbReference>
<dbReference type="InterPro" id="IPR029417">
    <property type="entry name" value="FAM227"/>
</dbReference>
<proteinExistence type="inferred from homology"/>
<accession>A0A177WHQ3</accession>
<protein>
    <submittedName>
        <fullName evidence="2">Uncharacterized protein</fullName>
    </submittedName>
</protein>